<dbReference type="Pfam" id="PF05139">
    <property type="entry name" value="Erythro_esteras"/>
    <property type="match status" value="1"/>
</dbReference>
<name>A0A7W2END4_9BURK</name>
<reference evidence="2 3" key="1">
    <citation type="submission" date="2020-07" db="EMBL/GenBank/DDBJ databases">
        <title>Novel species isolated from subtropical streams in China.</title>
        <authorList>
            <person name="Lu H."/>
        </authorList>
    </citation>
    <scope>NUCLEOTIDE SEQUENCE [LARGE SCALE GENOMIC DNA]</scope>
    <source>
        <strain evidence="2 3">LX20W</strain>
    </source>
</reference>
<protein>
    <submittedName>
        <fullName evidence="2">Erythromycin esterase family protein</fullName>
    </submittedName>
</protein>
<dbReference type="SUPFAM" id="SSF159501">
    <property type="entry name" value="EreA/ChaN-like"/>
    <property type="match status" value="1"/>
</dbReference>
<dbReference type="EMBL" id="JACEZT010000001">
    <property type="protein sequence ID" value="MBA5635540.1"/>
    <property type="molecule type" value="Genomic_DNA"/>
</dbReference>
<evidence type="ECO:0000313" key="2">
    <source>
        <dbReference type="EMBL" id="MBA5635540.1"/>
    </source>
</evidence>
<dbReference type="InterPro" id="IPR014622">
    <property type="entry name" value="UCP036794_erythomycin"/>
</dbReference>
<gene>
    <name evidence="2" type="ORF">H3H37_00470</name>
</gene>
<sequence>MSNIQAIASCAHVIRGEEGDYDGLLERIGDARIVLLGECTHGTQEFYHERARITQRLISECNFSAVAVEADWPDAYRVHRYLRGCSDDTDAESALAGFKRFPTWMWRNSETADLVDWLRDYNSALLPGTHPVGFYGLDLYSMFASIEAVLHYLDQTDSDAAARARQRYACFDRYRHDSQDYGYAAGLGLSPSCELAVLAQLRDMHRQGAHYLHHADAEGSDAFFYAQQNASLVANAEQYYRIMFQDRVASWNVRDRHMTMTLEALEHYLSGRNGEAARIVVWAHNSHLGDARATDAAEHGQWNVGQLVRQLYDKQVYAVGMSTYEGTVTAASSWNGAWETMRVRPAHADSYEALLHRTGVGRMLLPLHGEGGAGHLLPREHMQRAIGVIYQPATELHSHYLTARLAEQFDAVLHVDTSHALTPLDGPEGGRQREPGEAPETFPAGV</sequence>
<keyword evidence="3" id="KW-1185">Reference proteome</keyword>
<dbReference type="Gene3D" id="1.20.1440.30">
    <property type="entry name" value="Biosynthetic Protein domain"/>
    <property type="match status" value="1"/>
</dbReference>
<dbReference type="Gene3D" id="3.40.1660.10">
    <property type="entry name" value="EreA-like (biosynthetic domain)"/>
    <property type="match status" value="1"/>
</dbReference>
<dbReference type="GO" id="GO:0046677">
    <property type="term" value="P:response to antibiotic"/>
    <property type="evidence" value="ECO:0007669"/>
    <property type="project" value="InterPro"/>
</dbReference>
<dbReference type="InterPro" id="IPR007815">
    <property type="entry name" value="Emycin_Estase"/>
</dbReference>
<evidence type="ECO:0000313" key="3">
    <source>
        <dbReference type="Proteomes" id="UP000534388"/>
    </source>
</evidence>
<comment type="caution">
    <text evidence="2">The sequence shown here is derived from an EMBL/GenBank/DDBJ whole genome shotgun (WGS) entry which is preliminary data.</text>
</comment>
<dbReference type="Gene3D" id="3.30.1870.10">
    <property type="entry name" value="EreA-like, domain 2"/>
    <property type="match status" value="1"/>
</dbReference>
<dbReference type="AlphaFoldDB" id="A0A7W2END4"/>
<proteinExistence type="predicted"/>
<dbReference type="Proteomes" id="UP000534388">
    <property type="component" value="Unassembled WGS sequence"/>
</dbReference>
<feature type="region of interest" description="Disordered" evidence="1">
    <location>
        <begin position="420"/>
        <end position="446"/>
    </location>
</feature>
<dbReference type="PANTHER" id="PTHR31299">
    <property type="entry name" value="ESTERASE, PUTATIVE (AFU_ORTHOLOGUE AFUA_1G05850)-RELATED"/>
    <property type="match status" value="1"/>
</dbReference>
<organism evidence="2 3">
    <name type="scientific">Rugamonas brunnea</name>
    <dbReference type="NCBI Taxonomy" id="2758569"/>
    <lineage>
        <taxon>Bacteria</taxon>
        <taxon>Pseudomonadati</taxon>
        <taxon>Pseudomonadota</taxon>
        <taxon>Betaproteobacteria</taxon>
        <taxon>Burkholderiales</taxon>
        <taxon>Oxalobacteraceae</taxon>
        <taxon>Telluria group</taxon>
        <taxon>Rugamonas</taxon>
    </lineage>
</organism>
<dbReference type="InterPro" id="IPR052036">
    <property type="entry name" value="Hydrolase/PRTase-associated"/>
</dbReference>
<dbReference type="CDD" id="cd14728">
    <property type="entry name" value="Ere-like"/>
    <property type="match status" value="1"/>
</dbReference>
<dbReference type="PIRSF" id="PIRSF036794">
    <property type="entry name" value="UCP_erythr_ester"/>
    <property type="match status" value="1"/>
</dbReference>
<evidence type="ECO:0000256" key="1">
    <source>
        <dbReference type="SAM" id="MobiDB-lite"/>
    </source>
</evidence>
<dbReference type="RefSeq" id="WP_182159008.1">
    <property type="nucleotide sequence ID" value="NZ_JACEZT010000001.1"/>
</dbReference>
<dbReference type="PANTHER" id="PTHR31299:SF0">
    <property type="entry name" value="ESTERASE, PUTATIVE (AFU_ORTHOLOGUE AFUA_1G05850)-RELATED"/>
    <property type="match status" value="1"/>
</dbReference>
<accession>A0A7W2END4</accession>